<evidence type="ECO:0000313" key="3">
    <source>
        <dbReference type="Proteomes" id="UP000555448"/>
    </source>
</evidence>
<evidence type="ECO:0000259" key="1">
    <source>
        <dbReference type="Pfam" id="PF23893"/>
    </source>
</evidence>
<dbReference type="EMBL" id="JACHLR010000008">
    <property type="protein sequence ID" value="MBB4858848.1"/>
    <property type="molecule type" value="Genomic_DNA"/>
</dbReference>
<protein>
    <submittedName>
        <fullName evidence="2">Type III secretion system YscD/HrpQ family protein</fullName>
    </submittedName>
</protein>
<reference evidence="2 3" key="1">
    <citation type="submission" date="2020-08" db="EMBL/GenBank/DDBJ databases">
        <title>Functional genomics of gut bacteria from endangered species of beetles.</title>
        <authorList>
            <person name="Carlos-Shanley C."/>
        </authorList>
    </citation>
    <scope>NUCLEOTIDE SEQUENCE [LARGE SCALE GENOMIC DNA]</scope>
    <source>
        <strain evidence="2 3">S00245</strain>
    </source>
</reference>
<dbReference type="Proteomes" id="UP000555448">
    <property type="component" value="Unassembled WGS sequence"/>
</dbReference>
<dbReference type="Pfam" id="PF23893">
    <property type="entry name" value="Y4YQ_C"/>
    <property type="match status" value="1"/>
</dbReference>
<evidence type="ECO:0000313" key="2">
    <source>
        <dbReference type="EMBL" id="MBB4858848.1"/>
    </source>
</evidence>
<proteinExistence type="predicted"/>
<accession>A0A7W7NVT9</accession>
<gene>
    <name evidence="2" type="ORF">HNO88_002174</name>
</gene>
<dbReference type="AlphaFoldDB" id="A0A7W7NVT9"/>
<organism evidence="2 3">
    <name type="scientific">Novosphingobium chloroacetimidivorans</name>
    <dbReference type="NCBI Taxonomy" id="1428314"/>
    <lineage>
        <taxon>Bacteria</taxon>
        <taxon>Pseudomonadati</taxon>
        <taxon>Pseudomonadota</taxon>
        <taxon>Alphaproteobacteria</taxon>
        <taxon>Sphingomonadales</taxon>
        <taxon>Sphingomonadaceae</taxon>
        <taxon>Novosphingobium</taxon>
    </lineage>
</organism>
<dbReference type="InterPro" id="IPR057770">
    <property type="entry name" value="YscD/Y4YQ_C"/>
</dbReference>
<sequence length="389" mass="40466">MATLAAEKFAFQEPVAPARTAHVLRIVDGRLAGKEFSLEAGQRVCIGHALANDVVLRGSGTRNTVVELRLQGDVAHLRVLGGSAELLGRSLAEGDDAQLPAYLPFRIGEFVLAHGASGSARWDGAVQVAASPCLTPVSPLPAPNLGDRLVRVGREQIAALQGRFDTTRLAIVAVSVVLLGGAALTLSQSITASRTDPVGFEERLAAENLPDLKVTRNAAGGLIVSGVVAGEAQMTKLQALVADAGVPVALDVTPTAALAAAVSDVLEAQGVPGKAEPMPGDTHGVLVAAPFMPQDRQQDLREVLQRDVPGLTHVTFRIDDSRGGNPLQAFFGTGATGIATLVENPAHIVTADGTRWFPGAVLPTGHRLVSVGADTVRLEKDGRMEDVHL</sequence>
<feature type="domain" description="YscD/Y4YQ C-terminal" evidence="1">
    <location>
        <begin position="346"/>
        <end position="383"/>
    </location>
</feature>
<keyword evidence="3" id="KW-1185">Reference proteome</keyword>
<comment type="caution">
    <text evidence="2">The sequence shown here is derived from an EMBL/GenBank/DDBJ whole genome shotgun (WGS) entry which is preliminary data.</text>
</comment>
<dbReference type="RefSeq" id="WP_184244912.1">
    <property type="nucleotide sequence ID" value="NZ_JACHLR010000008.1"/>
</dbReference>
<name>A0A7W7NVT9_9SPHN</name>